<dbReference type="EMBL" id="APQC01000001">
    <property type="protein sequence ID" value="ENV81152.1"/>
    <property type="molecule type" value="Genomic_DNA"/>
</dbReference>
<sequence length="377" mass="43641">MNLAHLLMKQNRFYSCLSLGINDSIEFRVVDFAMSKEFACSIKRIRFDENYQPADSTRLTTNFANLARGESREQNLRNTLRMINNRFNALAQSDNPNGDRYSLEIDIISADLDIEGNGTTFPIIEMLKSTIIDHKTNQRIEGMIGNSFSSYVRDYDFSVVLKEHNKENSTSYAPENFGDLHGKLYRYLVNSDTFKAEFNQQPVICLSVSTARKYHRTSNEHSILGVEYKQDQYSRTDEYFHKMGLQVRFFMPKGSVAPLAFYFAGDLLRDYTDFELISAISTMETFQKIYRPEIYNANSSAAQIYQASLEYPDYSLTRIVYDRVERGQLAVKQGKWTEENFIKPYQNILERWAANYSDKNNSDKSLDRSHPNKTAAV</sequence>
<accession>N9C5P2</accession>
<dbReference type="InterPro" id="IPR015004">
    <property type="entry name" value="MesX"/>
</dbReference>
<dbReference type="Pfam" id="PF08908">
    <property type="entry name" value="MesX"/>
    <property type="match status" value="1"/>
</dbReference>
<evidence type="ECO:0008006" key="3">
    <source>
        <dbReference type="Google" id="ProtNLM"/>
    </source>
</evidence>
<gene>
    <name evidence="1" type="ORF">F942_00311</name>
</gene>
<evidence type="ECO:0000313" key="2">
    <source>
        <dbReference type="Proteomes" id="UP000013276"/>
    </source>
</evidence>
<keyword evidence="2" id="KW-1185">Reference proteome</keyword>
<dbReference type="AlphaFoldDB" id="N9C5P2"/>
<dbReference type="Proteomes" id="UP000013276">
    <property type="component" value="Unassembled WGS sequence"/>
</dbReference>
<evidence type="ECO:0000313" key="1">
    <source>
        <dbReference type="EMBL" id="ENV81152.1"/>
    </source>
</evidence>
<reference evidence="1 2" key="1">
    <citation type="submission" date="2013-02" db="EMBL/GenBank/DDBJ databases">
        <title>The Genome Sequence of Acinetobacter ursingii NIPH ANC_3649.</title>
        <authorList>
            <consortium name="The Broad Institute Genome Sequencing Platform"/>
            <consortium name="The Broad Institute Genome Sequencing Center for Infectious Disease"/>
            <person name="Cerqueira G."/>
            <person name="Feldgarden M."/>
            <person name="Courvalin P."/>
            <person name="Perichon B."/>
            <person name="Grillot-Courvalin C."/>
            <person name="Clermont D."/>
            <person name="Rocha E."/>
            <person name="Yoon E.-J."/>
            <person name="Nemec A."/>
            <person name="Walker B."/>
            <person name="Young S.K."/>
            <person name="Zeng Q."/>
            <person name="Gargeya S."/>
            <person name="Fitzgerald M."/>
            <person name="Haas B."/>
            <person name="Abouelleil A."/>
            <person name="Alvarado L."/>
            <person name="Arachchi H.M."/>
            <person name="Berlin A.M."/>
            <person name="Chapman S.B."/>
            <person name="Dewar J."/>
            <person name="Goldberg J."/>
            <person name="Griggs A."/>
            <person name="Gujja S."/>
            <person name="Hansen M."/>
            <person name="Howarth C."/>
            <person name="Imamovic A."/>
            <person name="Larimer J."/>
            <person name="McCowan C."/>
            <person name="Murphy C."/>
            <person name="Neiman D."/>
            <person name="Pearson M."/>
            <person name="Priest M."/>
            <person name="Roberts A."/>
            <person name="Saif S."/>
            <person name="Shea T."/>
            <person name="Sisk P."/>
            <person name="Sykes S."/>
            <person name="Wortman J."/>
            <person name="Nusbaum C."/>
            <person name="Birren B."/>
        </authorList>
    </citation>
    <scope>NUCLEOTIDE SEQUENCE [LARGE SCALE GENOMIC DNA]</scope>
    <source>
        <strain evidence="1 2">ANC 3649</strain>
    </source>
</reference>
<protein>
    <recommendedName>
        <fullName evidence="3">DUF1852 domain-containing protein</fullName>
    </recommendedName>
</protein>
<dbReference type="PIRSF" id="PIRSF034367">
    <property type="entry name" value="DUF1852"/>
    <property type="match status" value="1"/>
</dbReference>
<dbReference type="PATRIC" id="fig|1257043.3.peg.300"/>
<name>N9C5P2_9GAMM</name>
<comment type="caution">
    <text evidence="1">The sequence shown here is derived from an EMBL/GenBank/DDBJ whole genome shotgun (WGS) entry which is preliminary data.</text>
</comment>
<dbReference type="HOGENOM" id="CLU_856962_0_0_6"/>
<organism evidence="1 2">
    <name type="scientific">Acinetobacter ursingii ANC 3649</name>
    <dbReference type="NCBI Taxonomy" id="1257043"/>
    <lineage>
        <taxon>Bacteria</taxon>
        <taxon>Pseudomonadati</taxon>
        <taxon>Pseudomonadota</taxon>
        <taxon>Gammaproteobacteria</taxon>
        <taxon>Moraxellales</taxon>
        <taxon>Moraxellaceae</taxon>
        <taxon>Acinetobacter</taxon>
    </lineage>
</organism>
<proteinExistence type="predicted"/>